<comment type="caution">
    <text evidence="1">The sequence shown here is derived from an EMBL/GenBank/DDBJ whole genome shotgun (WGS) entry which is preliminary data.</text>
</comment>
<evidence type="ECO:0000313" key="1">
    <source>
        <dbReference type="EMBL" id="TWT95132.1"/>
    </source>
</evidence>
<dbReference type="Proteomes" id="UP000316213">
    <property type="component" value="Unassembled WGS sequence"/>
</dbReference>
<protein>
    <submittedName>
        <fullName evidence="1">Leucine Rich repeats (2 copies)</fullName>
    </submittedName>
</protein>
<dbReference type="SUPFAM" id="SSF52047">
    <property type="entry name" value="RNI-like"/>
    <property type="match status" value="1"/>
</dbReference>
<keyword evidence="2" id="KW-1185">Reference proteome</keyword>
<name>A0A5C6A580_9BACT</name>
<dbReference type="EMBL" id="SJPM01000007">
    <property type="protein sequence ID" value="TWT95132.1"/>
    <property type="molecule type" value="Genomic_DNA"/>
</dbReference>
<dbReference type="InterPro" id="IPR032675">
    <property type="entry name" value="LRR_dom_sf"/>
</dbReference>
<proteinExistence type="predicted"/>
<sequence length="621" mass="69443">MELSNQIGGMGARGEGTSILTEMNSRGILVVVFWILWLNPRMVDAVDRTKCILPQAVSQVILADRGDQDWKQKIVEKSLPNRPITRAGVLPTDALGIGDRSTGGDLDWHRYMAVWQADHNDLAVRRWLGLPVQDEVQVATRRGRVSPRFLPWMPGSFVVLQTPHFEILSRADAESSQRIARDVERLYWVWTQMYFPMWAGRDQVAVVMDDWDPSQLSVAEHLSRQANQRLSSQTRHRIVLLPDAKTYQLTVSNPQIAAGASANVAASEGFYSDTLATSFFYPQENLSSLAHEIAHQLFEEATDRPRRTRTAGTTKDFWLIEGIAGHFESFHAGFSLASVGGWQSDRLQYVRYQTLIAQQLIAPIEELVGNRAAIQTHGDLSRWYSQSILQTHYAMDTFAASPDQGAPPKSLHRPSLLKRLADIYRVDVSDFPTLQSADPTWTADRIDRFLLVDDAVIESNPAYDDATSLCLAGCDVTDAGWALIPPMPRVRWFDASRTPISSRQTRRILDGADRIEQLSLEATQIDNNVIEIVARQKRLRELDVSWTPIDDTFAAGLAACPSIETVWLTGTKVSDATLSVLAKLPDLKTVDVQRTAVSDSGITTLRQSHPDWEINPLNLAP</sequence>
<gene>
    <name evidence="1" type="ORF">Pla100_37160</name>
</gene>
<accession>A0A5C6A580</accession>
<reference evidence="1 2" key="1">
    <citation type="submission" date="2019-02" db="EMBL/GenBank/DDBJ databases">
        <title>Deep-cultivation of Planctomycetes and their phenomic and genomic characterization uncovers novel biology.</title>
        <authorList>
            <person name="Wiegand S."/>
            <person name="Jogler M."/>
            <person name="Boedeker C."/>
            <person name="Pinto D."/>
            <person name="Vollmers J."/>
            <person name="Rivas-Marin E."/>
            <person name="Kohn T."/>
            <person name="Peeters S.H."/>
            <person name="Heuer A."/>
            <person name="Rast P."/>
            <person name="Oberbeckmann S."/>
            <person name="Bunk B."/>
            <person name="Jeske O."/>
            <person name="Meyerdierks A."/>
            <person name="Storesund J.E."/>
            <person name="Kallscheuer N."/>
            <person name="Luecker S."/>
            <person name="Lage O.M."/>
            <person name="Pohl T."/>
            <person name="Merkel B.J."/>
            <person name="Hornburger P."/>
            <person name="Mueller R.-W."/>
            <person name="Bruemmer F."/>
            <person name="Labrenz M."/>
            <person name="Spormann A.M."/>
            <person name="Op Den Camp H."/>
            <person name="Overmann J."/>
            <person name="Amann R."/>
            <person name="Jetten M.S.M."/>
            <person name="Mascher T."/>
            <person name="Medema M.H."/>
            <person name="Devos D.P."/>
            <person name="Kaster A.-K."/>
            <person name="Ovreas L."/>
            <person name="Rohde M."/>
            <person name="Galperin M.Y."/>
            <person name="Jogler C."/>
        </authorList>
    </citation>
    <scope>NUCLEOTIDE SEQUENCE [LARGE SCALE GENOMIC DNA]</scope>
    <source>
        <strain evidence="1 2">Pla100</strain>
    </source>
</reference>
<evidence type="ECO:0000313" key="2">
    <source>
        <dbReference type="Proteomes" id="UP000316213"/>
    </source>
</evidence>
<dbReference type="Gene3D" id="3.80.10.10">
    <property type="entry name" value="Ribonuclease Inhibitor"/>
    <property type="match status" value="1"/>
</dbReference>
<organism evidence="1 2">
    <name type="scientific">Neorhodopirellula pilleata</name>
    <dbReference type="NCBI Taxonomy" id="2714738"/>
    <lineage>
        <taxon>Bacteria</taxon>
        <taxon>Pseudomonadati</taxon>
        <taxon>Planctomycetota</taxon>
        <taxon>Planctomycetia</taxon>
        <taxon>Pirellulales</taxon>
        <taxon>Pirellulaceae</taxon>
        <taxon>Neorhodopirellula</taxon>
    </lineage>
</organism>
<dbReference type="AlphaFoldDB" id="A0A5C6A580"/>